<proteinExistence type="predicted"/>
<dbReference type="Proteomes" id="UP001732700">
    <property type="component" value="Unassembled WGS sequence"/>
</dbReference>
<organism evidence="1 2">
    <name type="scientific">Avena sativa</name>
    <name type="common">Oat</name>
    <dbReference type="NCBI Taxonomy" id="4498"/>
    <lineage>
        <taxon>Eukaryota</taxon>
        <taxon>Viridiplantae</taxon>
        <taxon>Streptophyta</taxon>
        <taxon>Embryophyta</taxon>
        <taxon>Tracheophyta</taxon>
        <taxon>Spermatophyta</taxon>
        <taxon>Magnoliopsida</taxon>
        <taxon>Liliopsida</taxon>
        <taxon>Poales</taxon>
        <taxon>Poaceae</taxon>
        <taxon>BOP clade</taxon>
        <taxon>Pooideae</taxon>
        <taxon>Poodae</taxon>
        <taxon>Poeae</taxon>
        <taxon>Poeae Chloroplast Group 1 (Aveneae type)</taxon>
        <taxon>Aveninae</taxon>
        <taxon>Avena</taxon>
    </lineage>
</organism>
<protein>
    <submittedName>
        <fullName evidence="1">Uncharacterized protein</fullName>
    </submittedName>
</protein>
<accession>A0ACD6ASD6</accession>
<name>A0ACD6ASD6_AVESA</name>
<reference evidence="1" key="1">
    <citation type="submission" date="2025-09" db="UniProtKB">
        <authorList>
            <consortium name="EnsemblPlants"/>
        </authorList>
    </citation>
    <scope>IDENTIFICATION</scope>
</reference>
<keyword evidence="2" id="KW-1185">Reference proteome</keyword>
<evidence type="ECO:0000313" key="1">
    <source>
        <dbReference type="EnsemblPlants" id="AVESA.00010b.r2.UnG1421270.1.CDS"/>
    </source>
</evidence>
<sequence length="545" mass="61345">MLACTHPSRVASMSLSVRVAEEMDAVLGQEIGYRVPFENCTSDRTVLKFLTESVLVREAMVDPLLKKYRVVIIDEAHVLTQETEVLCCSIMENALKQRPEMKLIVMSSGHDAASFRIHFAKSVLMKVTDNTSAVGIYYAPHPVESYVGPAIETTIDIHMWEPSGSILVFLTSQADVQYACWKLSKKLDKLRNMPEDIDIGPVEIVPIYAALSLEMQRKIFEPPQVIWKVGAPQVRKIFVSTGVAEASLPINGIVYVIDSGLSYRKVCTTPTWAEKRCLAPIPMARAKQRAALAGGTQSGRCYRLYTQQDFNHLPQHIYPESDRRNLGNTVLILKNLGVSNLKKGFLHPPPVRQSFEAALKGLSYLGALDENGNLSALGYTMCEFPVDVQMANMILASVSFSCSNEILSIAAMLLVPYCFIRPMEAVRAADEAKEQFMHGDGDHITLLNVYNDYLQSGQDTEWCKENYVNIEVMKSAQRIREQLACLMTRFSLKQCSPMTMCPWYYNNIKMSILSGYFMQVAHKESSGLYRMVKDNQNISRRFHEE</sequence>
<dbReference type="EnsemblPlants" id="AVESA.00010b.r2.UnG1421270.1">
    <property type="protein sequence ID" value="AVESA.00010b.r2.UnG1421270.1.CDS"/>
    <property type="gene ID" value="AVESA.00010b.r2.UnG1421270"/>
</dbReference>
<evidence type="ECO:0000313" key="2">
    <source>
        <dbReference type="Proteomes" id="UP001732700"/>
    </source>
</evidence>